<gene>
    <name evidence="2" type="ORF">P879_09471</name>
</gene>
<keyword evidence="1" id="KW-0812">Transmembrane</keyword>
<dbReference type="EMBL" id="JTDF01007025">
    <property type="protein sequence ID" value="KAF8565279.1"/>
    <property type="molecule type" value="Genomic_DNA"/>
</dbReference>
<evidence type="ECO:0000313" key="2">
    <source>
        <dbReference type="EMBL" id="KAF8565279.1"/>
    </source>
</evidence>
<comment type="caution">
    <text evidence="2">The sequence shown here is derived from an EMBL/GenBank/DDBJ whole genome shotgun (WGS) entry which is preliminary data.</text>
</comment>
<accession>A0A8T0DBR1</accession>
<feature type="transmembrane region" description="Helical" evidence="1">
    <location>
        <begin position="132"/>
        <end position="152"/>
    </location>
</feature>
<reference evidence="2 3" key="1">
    <citation type="submission" date="2019-07" db="EMBL/GenBank/DDBJ databases">
        <title>Annotation for the trematode Paragonimus westermani.</title>
        <authorList>
            <person name="Choi Y.-J."/>
        </authorList>
    </citation>
    <scope>NUCLEOTIDE SEQUENCE [LARGE SCALE GENOMIC DNA]</scope>
    <source>
        <strain evidence="2">180907_Pwestermani</strain>
    </source>
</reference>
<keyword evidence="3" id="KW-1185">Reference proteome</keyword>
<dbReference type="AlphaFoldDB" id="A0A8T0DBR1"/>
<dbReference type="Proteomes" id="UP000699462">
    <property type="component" value="Unassembled WGS sequence"/>
</dbReference>
<keyword evidence="1" id="KW-0472">Membrane</keyword>
<keyword evidence="1" id="KW-1133">Transmembrane helix</keyword>
<sequence length="154" mass="16900">MNSPDVEQFDFCPQSVPKAFSVAATVILGLAIVLGGVSVGLPEFLRVEPTIRNDTSGLNDSFNLGYSQLCYDNTGCEQLPMVADGDEVFNRFTNLRLSAYGLHICALLLSGLVLLGCIVVLALWFSYGNDNWPFRLSRLIFGIVLMLSGKLFER</sequence>
<feature type="transmembrane region" description="Helical" evidence="1">
    <location>
        <begin position="100"/>
        <end position="126"/>
    </location>
</feature>
<feature type="transmembrane region" description="Helical" evidence="1">
    <location>
        <begin position="20"/>
        <end position="41"/>
    </location>
</feature>
<evidence type="ECO:0000313" key="3">
    <source>
        <dbReference type="Proteomes" id="UP000699462"/>
    </source>
</evidence>
<evidence type="ECO:0000256" key="1">
    <source>
        <dbReference type="SAM" id="Phobius"/>
    </source>
</evidence>
<proteinExistence type="predicted"/>
<organism evidence="2 3">
    <name type="scientific">Paragonimus westermani</name>
    <dbReference type="NCBI Taxonomy" id="34504"/>
    <lineage>
        <taxon>Eukaryota</taxon>
        <taxon>Metazoa</taxon>
        <taxon>Spiralia</taxon>
        <taxon>Lophotrochozoa</taxon>
        <taxon>Platyhelminthes</taxon>
        <taxon>Trematoda</taxon>
        <taxon>Digenea</taxon>
        <taxon>Plagiorchiida</taxon>
        <taxon>Troglotremata</taxon>
        <taxon>Troglotrematidae</taxon>
        <taxon>Paragonimus</taxon>
    </lineage>
</organism>
<protein>
    <submittedName>
        <fullName evidence="2">Uncharacterized protein</fullName>
    </submittedName>
</protein>
<dbReference type="OrthoDB" id="10301001at2759"/>
<name>A0A8T0DBR1_9TREM</name>